<keyword evidence="3" id="KW-1185">Reference proteome</keyword>
<feature type="compositionally biased region" description="Polar residues" evidence="1">
    <location>
        <begin position="550"/>
        <end position="563"/>
    </location>
</feature>
<sequence>MTKRGVPQAATGKATQPRTLRARKRKLETAPPGDNETLQSGEPHGSSVCVPTSSGVGESSALLSKDVKASNSCTEVQSTSGEAKPLQLDCTTAQRERGEDCTTAKREALRSGETGRREEGAEIQEYPSATPSHPALCPPGSPLPASDGREVGRRPGATDGVTGEDGEKEKPTDGTGDHPSDQPHLGEGKATAPDPEPLRSALGDQCEDGPAKKKVRKRMGVRGFGERERRTHCEGQLGSRHQKNGESETGRERERKVGREHEEPHSDCHEEVAWKSLEKPTSSVAANGTNLGTAEGMPDTALGLAGQPEVPRSASDLSLPIPLDSVLEEEEPTQPGMEGSDKIPEQPCTVGKTVAGENKSGHSATYSEKTTGGEGTSPCGPGEASEEDGPGMSGGGSRESHVELGGATCQEWGDVRRCTGSPCSVQAEDCDLRVTALEEVGQSQGRCGTGRVQQREAPKVLGCSSCEPEITLGPNPLESGTLPVPCDGVARESFEGIRLLDPSSIVVSQTSDGVEGAGFAGGTDLASCGPQGPGEKSGPVAPVGEACVGQGSSQGCASLSQGAPVTEDIREPPGLREEPHGDREDAIATHSHDPARVMEEPPAPGLTGAGASPEERRHPPAHRGPVSLEVHLSRANHTEAQRTSDQASHGASTGNRDQHQDSGGSGSGHPGPVCASVLPPICEDKPLHWDTELVSSFNTRPFTALSPKPSGDPDPDPEAPTSPSDSQLNNIALSEMEDSPTPDDADQQEDASDLVCGLIKELSFLNRTVMAAHRELDNIRRGNKAPKAAQWRSYGSRRSEI</sequence>
<feature type="compositionally biased region" description="Polar residues" evidence="1">
    <location>
        <begin position="361"/>
        <end position="370"/>
    </location>
</feature>
<feature type="compositionally biased region" description="Basic and acidic residues" evidence="1">
    <location>
        <begin position="567"/>
        <end position="599"/>
    </location>
</feature>
<feature type="compositionally biased region" description="Polar residues" evidence="1">
    <location>
        <begin position="721"/>
        <end position="732"/>
    </location>
</feature>
<feature type="compositionally biased region" description="Polar residues" evidence="1">
    <location>
        <begin position="643"/>
        <end position="655"/>
    </location>
</feature>
<proteinExistence type="predicted"/>
<feature type="compositionally biased region" description="Basic and acidic residues" evidence="1">
    <location>
        <begin position="165"/>
        <end position="187"/>
    </location>
</feature>
<feature type="region of interest" description="Disordered" evidence="1">
    <location>
        <begin position="513"/>
        <end position="681"/>
    </location>
</feature>
<evidence type="ECO:0000256" key="1">
    <source>
        <dbReference type="SAM" id="MobiDB-lite"/>
    </source>
</evidence>
<dbReference type="AlphaFoldDB" id="A0A9D3S424"/>
<feature type="compositionally biased region" description="Polar residues" evidence="1">
    <location>
        <begin position="69"/>
        <end position="81"/>
    </location>
</feature>
<accession>A0A9D3S424</accession>
<comment type="caution">
    <text evidence="2">The sequence shown here is derived from an EMBL/GenBank/DDBJ whole genome shotgun (WGS) entry which is preliminary data.</text>
</comment>
<feature type="compositionally biased region" description="Basic and acidic residues" evidence="1">
    <location>
        <begin position="224"/>
        <end position="233"/>
    </location>
</feature>
<dbReference type="EMBL" id="JAFIRN010000002">
    <property type="protein sequence ID" value="KAG5854055.1"/>
    <property type="molecule type" value="Genomic_DNA"/>
</dbReference>
<gene>
    <name evidence="2" type="ORF">ANANG_G00033460</name>
</gene>
<reference evidence="2" key="1">
    <citation type="submission" date="2021-01" db="EMBL/GenBank/DDBJ databases">
        <title>A chromosome-scale assembly of European eel, Anguilla anguilla.</title>
        <authorList>
            <person name="Henkel C."/>
            <person name="Jong-Raadsen S.A."/>
            <person name="Dufour S."/>
            <person name="Weltzien F.-A."/>
            <person name="Palstra A.P."/>
            <person name="Pelster B."/>
            <person name="Spaink H.P."/>
            <person name="Van Den Thillart G.E."/>
            <person name="Jansen H."/>
            <person name="Zahm M."/>
            <person name="Klopp C."/>
            <person name="Cedric C."/>
            <person name="Louis A."/>
            <person name="Berthelot C."/>
            <person name="Parey E."/>
            <person name="Roest Crollius H."/>
            <person name="Montfort J."/>
            <person name="Robinson-Rechavi M."/>
            <person name="Bucao C."/>
            <person name="Bouchez O."/>
            <person name="Gislard M."/>
            <person name="Lluch J."/>
            <person name="Milhes M."/>
            <person name="Lampietro C."/>
            <person name="Lopez Roques C."/>
            <person name="Donnadieu C."/>
            <person name="Braasch I."/>
            <person name="Desvignes T."/>
            <person name="Postlethwait J."/>
            <person name="Bobe J."/>
            <person name="Guiguen Y."/>
            <person name="Dirks R."/>
        </authorList>
    </citation>
    <scope>NUCLEOTIDE SEQUENCE</scope>
    <source>
        <strain evidence="2">Tag_6206</strain>
        <tissue evidence="2">Liver</tissue>
    </source>
</reference>
<feature type="compositionally biased region" description="Acidic residues" evidence="1">
    <location>
        <begin position="735"/>
        <end position="752"/>
    </location>
</feature>
<dbReference type="Proteomes" id="UP001044222">
    <property type="component" value="Unassembled WGS sequence"/>
</dbReference>
<evidence type="ECO:0000313" key="2">
    <source>
        <dbReference type="EMBL" id="KAG5854055.1"/>
    </source>
</evidence>
<feature type="compositionally biased region" description="Polar residues" evidence="1">
    <location>
        <begin position="279"/>
        <end position="292"/>
    </location>
</feature>
<feature type="compositionally biased region" description="Basic and acidic residues" evidence="1">
    <location>
        <begin position="94"/>
        <end position="120"/>
    </location>
</feature>
<feature type="region of interest" description="Disordered" evidence="1">
    <location>
        <begin position="1"/>
        <end position="403"/>
    </location>
</feature>
<feature type="region of interest" description="Disordered" evidence="1">
    <location>
        <begin position="700"/>
        <end position="752"/>
    </location>
</feature>
<organism evidence="2 3">
    <name type="scientific">Anguilla anguilla</name>
    <name type="common">European freshwater eel</name>
    <name type="synonym">Muraena anguilla</name>
    <dbReference type="NCBI Taxonomy" id="7936"/>
    <lineage>
        <taxon>Eukaryota</taxon>
        <taxon>Metazoa</taxon>
        <taxon>Chordata</taxon>
        <taxon>Craniata</taxon>
        <taxon>Vertebrata</taxon>
        <taxon>Euteleostomi</taxon>
        <taxon>Actinopterygii</taxon>
        <taxon>Neopterygii</taxon>
        <taxon>Teleostei</taxon>
        <taxon>Anguilliformes</taxon>
        <taxon>Anguillidae</taxon>
        <taxon>Anguilla</taxon>
    </lineage>
</organism>
<evidence type="ECO:0000313" key="3">
    <source>
        <dbReference type="Proteomes" id="UP001044222"/>
    </source>
</evidence>
<feature type="region of interest" description="Disordered" evidence="1">
    <location>
        <begin position="777"/>
        <end position="801"/>
    </location>
</feature>
<protein>
    <submittedName>
        <fullName evidence="2">Uncharacterized protein</fullName>
    </submittedName>
</protein>
<feature type="compositionally biased region" description="Basic and acidic residues" evidence="1">
    <location>
        <begin position="243"/>
        <end position="278"/>
    </location>
</feature>
<name>A0A9D3S424_ANGAN</name>